<dbReference type="PROSITE" id="PS50900">
    <property type="entry name" value="PLAC"/>
    <property type="match status" value="1"/>
</dbReference>
<dbReference type="AlphaFoldDB" id="A0A4W5KX10"/>
<protein>
    <recommendedName>
        <fullName evidence="5">PLAC domain-containing protein</fullName>
    </recommendedName>
</protein>
<dbReference type="Gene3D" id="2.20.100.10">
    <property type="entry name" value="Thrombospondin type-1 (TSP1) repeat"/>
    <property type="match status" value="2"/>
</dbReference>
<sequence>CPEGCEVVGRRQREVQCVDGQKGRPLRPFHCQALSSRPPSTLSCHPQPCQPWRTSPWGQVHTHTLSHVDWLGPNELQYDCEYKLFHPQCSRSCGGGLRERLVYCPEPQRCNATQRPNDTETCNLQPCSYWDPQDWEKCSVSCGGGMQHRVVPCVVEDSSSVENSLCDQINMPDTLRTCNLQECKTNTGLLCRKNSMSSRFCDKLKLLGRCSLRSIQKQCCVTCRG</sequence>
<keyword evidence="3" id="KW-0732">Signal</keyword>
<dbReference type="FunFam" id="2.20.100.10:FF:000005">
    <property type="entry name" value="ADAM metallopeptidase with thrombospondin type 1 motif 9"/>
    <property type="match status" value="1"/>
</dbReference>
<organism evidence="6 7">
    <name type="scientific">Hucho hucho</name>
    <name type="common">huchen</name>
    <dbReference type="NCBI Taxonomy" id="62062"/>
    <lineage>
        <taxon>Eukaryota</taxon>
        <taxon>Metazoa</taxon>
        <taxon>Chordata</taxon>
        <taxon>Craniata</taxon>
        <taxon>Vertebrata</taxon>
        <taxon>Euteleostomi</taxon>
        <taxon>Actinopterygii</taxon>
        <taxon>Neopterygii</taxon>
        <taxon>Teleostei</taxon>
        <taxon>Protacanthopterygii</taxon>
        <taxon>Salmoniformes</taxon>
        <taxon>Salmonidae</taxon>
        <taxon>Salmoninae</taxon>
        <taxon>Hucho</taxon>
    </lineage>
</organism>
<dbReference type="STRING" id="62062.ENSHHUP00000015704"/>
<dbReference type="GO" id="GO:0004222">
    <property type="term" value="F:metalloendopeptidase activity"/>
    <property type="evidence" value="ECO:0007669"/>
    <property type="project" value="TreeGrafter"/>
</dbReference>
<reference evidence="6" key="3">
    <citation type="submission" date="2025-09" db="UniProtKB">
        <authorList>
            <consortium name="Ensembl"/>
        </authorList>
    </citation>
    <scope>IDENTIFICATION</scope>
</reference>
<name>A0A4W5KX10_9TELE</name>
<dbReference type="PROSITE" id="PS50092">
    <property type="entry name" value="TSP1"/>
    <property type="match status" value="2"/>
</dbReference>
<evidence type="ECO:0000313" key="6">
    <source>
        <dbReference type="Ensembl" id="ENSHHUP00000015704.1"/>
    </source>
</evidence>
<dbReference type="GO" id="GO:0005576">
    <property type="term" value="C:extracellular region"/>
    <property type="evidence" value="ECO:0007669"/>
    <property type="project" value="UniProtKB-SubCell"/>
</dbReference>
<accession>A0A4W5KX10</accession>
<dbReference type="InterPro" id="IPR036383">
    <property type="entry name" value="TSP1_rpt_sf"/>
</dbReference>
<keyword evidence="4" id="KW-0677">Repeat</keyword>
<dbReference type="GO" id="GO:0030198">
    <property type="term" value="P:extracellular matrix organization"/>
    <property type="evidence" value="ECO:0007669"/>
    <property type="project" value="TreeGrafter"/>
</dbReference>
<dbReference type="Proteomes" id="UP000314982">
    <property type="component" value="Unassembled WGS sequence"/>
</dbReference>
<proteinExistence type="predicted"/>
<dbReference type="InterPro" id="IPR050439">
    <property type="entry name" value="ADAMTS_ADAMTS-like"/>
</dbReference>
<evidence type="ECO:0000256" key="4">
    <source>
        <dbReference type="ARBA" id="ARBA00022737"/>
    </source>
</evidence>
<reference evidence="6" key="2">
    <citation type="submission" date="2025-08" db="UniProtKB">
        <authorList>
            <consortium name="Ensembl"/>
        </authorList>
    </citation>
    <scope>IDENTIFICATION</scope>
</reference>
<feature type="domain" description="PLAC" evidence="5">
    <location>
        <begin position="187"/>
        <end position="225"/>
    </location>
</feature>
<keyword evidence="7" id="KW-1185">Reference proteome</keyword>
<dbReference type="InterPro" id="IPR000884">
    <property type="entry name" value="TSP1_rpt"/>
</dbReference>
<dbReference type="GO" id="GO:0031012">
    <property type="term" value="C:extracellular matrix"/>
    <property type="evidence" value="ECO:0007669"/>
    <property type="project" value="TreeGrafter"/>
</dbReference>
<evidence type="ECO:0000313" key="7">
    <source>
        <dbReference type="Proteomes" id="UP000314982"/>
    </source>
</evidence>
<dbReference type="PANTHER" id="PTHR13723:SF200">
    <property type="entry name" value="ADAM METALLOPEPTIDASE WITH THROMBOSPONDIN TYPE 1 MOTIF B, ISOFORM B"/>
    <property type="match status" value="1"/>
</dbReference>
<dbReference type="GO" id="GO:0006508">
    <property type="term" value="P:proteolysis"/>
    <property type="evidence" value="ECO:0007669"/>
    <property type="project" value="TreeGrafter"/>
</dbReference>
<dbReference type="SUPFAM" id="SSF82895">
    <property type="entry name" value="TSP-1 type 1 repeat"/>
    <property type="match status" value="2"/>
</dbReference>
<evidence type="ECO:0000256" key="3">
    <source>
        <dbReference type="ARBA" id="ARBA00022729"/>
    </source>
</evidence>
<evidence type="ECO:0000256" key="2">
    <source>
        <dbReference type="ARBA" id="ARBA00022525"/>
    </source>
</evidence>
<dbReference type="SMART" id="SM00209">
    <property type="entry name" value="TSP1"/>
    <property type="match status" value="2"/>
</dbReference>
<dbReference type="Ensembl" id="ENSHHUT00000016260.1">
    <property type="protein sequence ID" value="ENSHHUP00000015704.1"/>
    <property type="gene ID" value="ENSHHUG00000009793.1"/>
</dbReference>
<evidence type="ECO:0000259" key="5">
    <source>
        <dbReference type="PROSITE" id="PS50900"/>
    </source>
</evidence>
<dbReference type="InterPro" id="IPR010909">
    <property type="entry name" value="PLAC"/>
</dbReference>
<dbReference type="Pfam" id="PF19030">
    <property type="entry name" value="TSP1_ADAMTS"/>
    <property type="match status" value="2"/>
</dbReference>
<reference evidence="7" key="1">
    <citation type="submission" date="2018-06" db="EMBL/GenBank/DDBJ databases">
        <title>Genome assembly of Danube salmon.</title>
        <authorList>
            <person name="Macqueen D.J."/>
            <person name="Gundappa M.K."/>
        </authorList>
    </citation>
    <scope>NUCLEOTIDE SEQUENCE [LARGE SCALE GENOMIC DNA]</scope>
</reference>
<evidence type="ECO:0000256" key="1">
    <source>
        <dbReference type="ARBA" id="ARBA00004613"/>
    </source>
</evidence>
<comment type="subcellular location">
    <subcellularLocation>
        <location evidence="1">Secreted</location>
    </subcellularLocation>
</comment>
<dbReference type="GeneTree" id="ENSGT00940000155855"/>
<dbReference type="PANTHER" id="PTHR13723">
    <property type="entry name" value="ADAMTS A DISINTEGRIN AND METALLOPROTEASE WITH THROMBOSPONDIN MOTIFS PROTEASE"/>
    <property type="match status" value="1"/>
</dbReference>
<keyword evidence="2" id="KW-0964">Secreted</keyword>